<reference evidence="7 8" key="1">
    <citation type="submission" date="2013-03" db="EMBL/GenBank/DDBJ databases">
        <title>The Genome Sequence of Enterococcus columbae ATCC_51263 (PacBio/Illumina hybrid assembly).</title>
        <authorList>
            <consortium name="The Broad Institute Genomics Platform"/>
            <consortium name="The Broad Institute Genome Sequencing Center for Infectious Disease"/>
            <person name="Earl A."/>
            <person name="Russ C."/>
            <person name="Gilmore M."/>
            <person name="Surin D."/>
            <person name="Walker B."/>
            <person name="Young S."/>
            <person name="Zeng Q."/>
            <person name="Gargeya S."/>
            <person name="Fitzgerald M."/>
            <person name="Haas B."/>
            <person name="Abouelleil A."/>
            <person name="Allen A.W."/>
            <person name="Alvarado L."/>
            <person name="Arachchi H.M."/>
            <person name="Berlin A.M."/>
            <person name="Chapman S.B."/>
            <person name="Gainer-Dewar J."/>
            <person name="Goldberg J."/>
            <person name="Griggs A."/>
            <person name="Gujja S."/>
            <person name="Hansen M."/>
            <person name="Howarth C."/>
            <person name="Imamovic A."/>
            <person name="Ireland A."/>
            <person name="Larimer J."/>
            <person name="McCowan C."/>
            <person name="Murphy C."/>
            <person name="Pearson M."/>
            <person name="Poon T.W."/>
            <person name="Priest M."/>
            <person name="Roberts A."/>
            <person name="Saif S."/>
            <person name="Shea T."/>
            <person name="Sisk P."/>
            <person name="Sykes S."/>
            <person name="Wortman J."/>
            <person name="Nusbaum C."/>
            <person name="Birren B."/>
        </authorList>
    </citation>
    <scope>NUCLEOTIDE SEQUENCE [LARGE SCALE GENOMIC DNA]</scope>
    <source>
        <strain evidence="7 8">ATCC 51263</strain>
    </source>
</reference>
<dbReference type="InterPro" id="IPR006145">
    <property type="entry name" value="PsdUridine_synth_RsuA/RluA"/>
</dbReference>
<dbReference type="PANTHER" id="PTHR47683:SF4">
    <property type="entry name" value="PSEUDOURIDINE SYNTHASE"/>
    <property type="match status" value="1"/>
</dbReference>
<dbReference type="InterPro" id="IPR020094">
    <property type="entry name" value="TruA/RsuA/RluB/E/F_N"/>
</dbReference>
<dbReference type="GO" id="GO:0000455">
    <property type="term" value="P:enzyme-directed rRNA pseudouridine synthesis"/>
    <property type="evidence" value="ECO:0007669"/>
    <property type="project" value="UniProtKB-ARBA"/>
</dbReference>
<dbReference type="OrthoDB" id="9807213at2"/>
<name>S1N487_9ENTE</name>
<proteinExistence type="inferred from homology"/>
<sequence>MRLDKFLADMNFGSRKEVKAFIKKGLVRVNGEIVKSDKFQVNELSDEVYFEEEQVVYQKYFYYLMNKPQGVISATVDDFEETVLDLFSDEDYREDLFPIGRLDKDTEGLLVISNDGALAHQLLSPKKHVPKEYYVEVEGLLTTQDVQACATGLKIDGGEICLPAQLQVLSTDEQAECSTALLVLHEGKFHQVKRMMQALGKEVTYLKRVRMGQLLLDEQLALGEYRTLTPEEIRLLQQREA</sequence>
<dbReference type="PROSITE" id="PS50889">
    <property type="entry name" value="S4"/>
    <property type="match status" value="1"/>
</dbReference>
<feature type="domain" description="RNA-binding S4" evidence="6">
    <location>
        <begin position="1"/>
        <end position="61"/>
    </location>
</feature>
<dbReference type="SUPFAM" id="SSF55120">
    <property type="entry name" value="Pseudouridine synthase"/>
    <property type="match status" value="1"/>
</dbReference>
<keyword evidence="3 5" id="KW-0413">Isomerase</keyword>
<dbReference type="InterPro" id="IPR050343">
    <property type="entry name" value="RsuA_PseudoU_synthase"/>
</dbReference>
<dbReference type="NCBIfam" id="TIGR00093">
    <property type="entry name" value="pseudouridine synthase"/>
    <property type="match status" value="1"/>
</dbReference>
<dbReference type="Gene3D" id="3.30.70.1560">
    <property type="entry name" value="Alpha-L RNA-binding motif"/>
    <property type="match status" value="1"/>
</dbReference>
<dbReference type="SMART" id="SM00363">
    <property type="entry name" value="S4"/>
    <property type="match status" value="1"/>
</dbReference>
<dbReference type="Gene3D" id="3.10.290.10">
    <property type="entry name" value="RNA-binding S4 domain"/>
    <property type="match status" value="1"/>
</dbReference>
<dbReference type="Gene3D" id="3.30.70.580">
    <property type="entry name" value="Pseudouridine synthase I, catalytic domain, N-terminal subdomain"/>
    <property type="match status" value="1"/>
</dbReference>
<dbReference type="RefSeq" id="WP_016184477.1">
    <property type="nucleotide sequence ID" value="NZ_JXKI01000008.1"/>
</dbReference>
<evidence type="ECO:0000313" key="8">
    <source>
        <dbReference type="Proteomes" id="UP000014113"/>
    </source>
</evidence>
<dbReference type="SUPFAM" id="SSF55174">
    <property type="entry name" value="Alpha-L RNA-binding motif"/>
    <property type="match status" value="1"/>
</dbReference>
<dbReference type="InterPro" id="IPR020103">
    <property type="entry name" value="PsdUridine_synth_cat_dom_sf"/>
</dbReference>
<dbReference type="STRING" id="1121865.OMW_02396"/>
<dbReference type="FunFam" id="3.30.70.1560:FF:000001">
    <property type="entry name" value="Pseudouridine synthase"/>
    <property type="match status" value="1"/>
</dbReference>
<dbReference type="InterPro" id="IPR018496">
    <property type="entry name" value="PsdUridine_synth_RsuA/RluB_CS"/>
</dbReference>
<dbReference type="InterPro" id="IPR002942">
    <property type="entry name" value="S4_RNA-bd"/>
</dbReference>
<comment type="similarity">
    <text evidence="1 5">Belongs to the pseudouridine synthase RsuA family.</text>
</comment>
<dbReference type="eggNOG" id="COG1187">
    <property type="taxonomic scope" value="Bacteria"/>
</dbReference>
<evidence type="ECO:0000313" key="7">
    <source>
        <dbReference type="EMBL" id="EOW83805.1"/>
    </source>
</evidence>
<protein>
    <recommendedName>
        <fullName evidence="5">Pseudouridine synthase</fullName>
        <ecNumber evidence="5">5.4.99.-</ecNumber>
    </recommendedName>
</protein>
<organism evidence="7 8">
    <name type="scientific">Enterococcus columbae DSM 7374 = ATCC 51263</name>
    <dbReference type="NCBI Taxonomy" id="1121865"/>
    <lineage>
        <taxon>Bacteria</taxon>
        <taxon>Bacillati</taxon>
        <taxon>Bacillota</taxon>
        <taxon>Bacilli</taxon>
        <taxon>Lactobacillales</taxon>
        <taxon>Enterococcaceae</taxon>
        <taxon>Enterococcus</taxon>
    </lineage>
</organism>
<dbReference type="AlphaFoldDB" id="S1N487"/>
<dbReference type="Pfam" id="PF01479">
    <property type="entry name" value="S4"/>
    <property type="match status" value="1"/>
</dbReference>
<dbReference type="GO" id="GO:0005829">
    <property type="term" value="C:cytosol"/>
    <property type="evidence" value="ECO:0007669"/>
    <property type="project" value="UniProtKB-ARBA"/>
</dbReference>
<evidence type="ECO:0000256" key="5">
    <source>
        <dbReference type="RuleBase" id="RU003887"/>
    </source>
</evidence>
<dbReference type="PANTHER" id="PTHR47683">
    <property type="entry name" value="PSEUDOURIDINE SYNTHASE FAMILY PROTEIN-RELATED"/>
    <property type="match status" value="1"/>
</dbReference>
<dbReference type="GO" id="GO:0003723">
    <property type="term" value="F:RNA binding"/>
    <property type="evidence" value="ECO:0007669"/>
    <property type="project" value="UniProtKB-KW"/>
</dbReference>
<dbReference type="InterPro" id="IPR042092">
    <property type="entry name" value="PsdUridine_s_RsuA/RluB/E/F_cat"/>
</dbReference>
<gene>
    <name evidence="7" type="ORF">I568_01607</name>
</gene>
<accession>S1N487</accession>
<dbReference type="EMBL" id="ASWJ01000007">
    <property type="protein sequence ID" value="EOW83805.1"/>
    <property type="molecule type" value="Genomic_DNA"/>
</dbReference>
<dbReference type="CDD" id="cd02553">
    <property type="entry name" value="PseudoU_synth_RsuA"/>
    <property type="match status" value="1"/>
</dbReference>
<dbReference type="EC" id="5.4.99.-" evidence="5"/>
<dbReference type="PROSITE" id="PS01149">
    <property type="entry name" value="PSI_RSU"/>
    <property type="match status" value="1"/>
</dbReference>
<evidence type="ECO:0000256" key="1">
    <source>
        <dbReference type="ARBA" id="ARBA00008348"/>
    </source>
</evidence>
<dbReference type="GO" id="GO:0120159">
    <property type="term" value="F:rRNA pseudouridine synthase activity"/>
    <property type="evidence" value="ECO:0007669"/>
    <property type="project" value="UniProtKB-ARBA"/>
</dbReference>
<evidence type="ECO:0000259" key="6">
    <source>
        <dbReference type="SMART" id="SM00363"/>
    </source>
</evidence>
<keyword evidence="8" id="KW-1185">Reference proteome</keyword>
<dbReference type="Proteomes" id="UP000014113">
    <property type="component" value="Unassembled WGS sequence"/>
</dbReference>
<evidence type="ECO:0000256" key="3">
    <source>
        <dbReference type="ARBA" id="ARBA00023235"/>
    </source>
</evidence>
<dbReference type="PATRIC" id="fig|1121865.3.peg.2331"/>
<dbReference type="CDD" id="cd00165">
    <property type="entry name" value="S4"/>
    <property type="match status" value="1"/>
</dbReference>
<keyword evidence="2 4" id="KW-0694">RNA-binding</keyword>
<comment type="caution">
    <text evidence="7">The sequence shown here is derived from an EMBL/GenBank/DDBJ whole genome shotgun (WGS) entry which is preliminary data.</text>
</comment>
<dbReference type="InterPro" id="IPR036986">
    <property type="entry name" value="S4_RNA-bd_sf"/>
</dbReference>
<dbReference type="InterPro" id="IPR000748">
    <property type="entry name" value="PsdUridine_synth_RsuA/RluB/E/F"/>
</dbReference>
<evidence type="ECO:0000256" key="4">
    <source>
        <dbReference type="PROSITE-ProRule" id="PRU00182"/>
    </source>
</evidence>
<dbReference type="Pfam" id="PF00849">
    <property type="entry name" value="PseudoU_synth_2"/>
    <property type="match status" value="1"/>
</dbReference>
<evidence type="ECO:0000256" key="2">
    <source>
        <dbReference type="ARBA" id="ARBA00022884"/>
    </source>
</evidence>